<dbReference type="Proteomes" id="UP000029736">
    <property type="component" value="Unassembled WGS sequence"/>
</dbReference>
<evidence type="ECO:0000313" key="2">
    <source>
        <dbReference type="Proteomes" id="UP000029736"/>
    </source>
</evidence>
<organism evidence="1 2">
    <name type="scientific">Phaeodactylibacter xiamenensis</name>
    <dbReference type="NCBI Taxonomy" id="1524460"/>
    <lineage>
        <taxon>Bacteria</taxon>
        <taxon>Pseudomonadati</taxon>
        <taxon>Bacteroidota</taxon>
        <taxon>Saprospiria</taxon>
        <taxon>Saprospirales</taxon>
        <taxon>Haliscomenobacteraceae</taxon>
        <taxon>Phaeodactylibacter</taxon>
    </lineage>
</organism>
<keyword evidence="2" id="KW-1185">Reference proteome</keyword>
<protein>
    <submittedName>
        <fullName evidence="1">Uncharacterized protein</fullName>
    </submittedName>
</protein>
<name>A0A098S348_9BACT</name>
<comment type="caution">
    <text evidence="1">The sequence shown here is derived from an EMBL/GenBank/DDBJ whole genome shotgun (WGS) entry which is preliminary data.</text>
</comment>
<accession>A0A098S348</accession>
<gene>
    <name evidence="1" type="ORF">IX84_26360</name>
</gene>
<evidence type="ECO:0000313" key="1">
    <source>
        <dbReference type="EMBL" id="KGE85617.1"/>
    </source>
</evidence>
<dbReference type="STRING" id="1524460.IX84_26360"/>
<sequence length="215" mass="25409">MTEKIEIPMLRTAILFSMCCFVFTASAQKGERYTADFIFERGIYPTLADWKAQIPVKPEEIIVDIDPQNRKFFQYLFAKDQFRYPRNNEIIYLKPEDIFGYSPDGQSMYYSTNYRFDIIGAICLLQEVDQVDRYSSFINPGDEYKAARKEGTGKLYVLDFESGDFFRCRPGKVEKIFKQDAELYQNYKSAKGKRKEKIKAFIKEYNFRHPVYFGE</sequence>
<dbReference type="EMBL" id="JPOS01000084">
    <property type="protein sequence ID" value="KGE85617.1"/>
    <property type="molecule type" value="Genomic_DNA"/>
</dbReference>
<dbReference type="AlphaFoldDB" id="A0A098S348"/>
<reference evidence="1 2" key="1">
    <citation type="journal article" date="2014" name="Int. J. Syst. Evol. Microbiol.">
        <title>Phaeodactylibacter xiamenensis gen. nov., sp. nov., a member of the family Saprospiraceae isolated from the marine alga Phaeodactylum tricornutum.</title>
        <authorList>
            <person name="Chen Z.Jr."/>
            <person name="Lei X."/>
            <person name="Lai Q."/>
            <person name="Li Y."/>
            <person name="Zhang B."/>
            <person name="Zhang J."/>
            <person name="Zhang H."/>
            <person name="Yang L."/>
            <person name="Zheng W."/>
            <person name="Tian Y."/>
            <person name="Yu Z."/>
            <person name="Xu H.Jr."/>
            <person name="Zheng T."/>
        </authorList>
    </citation>
    <scope>NUCLEOTIDE SEQUENCE [LARGE SCALE GENOMIC DNA]</scope>
    <source>
        <strain evidence="1 2">KD52</strain>
    </source>
</reference>
<proteinExistence type="predicted"/>